<evidence type="ECO:0000313" key="3">
    <source>
        <dbReference type="Proteomes" id="UP000182264"/>
    </source>
</evidence>
<feature type="transmembrane region" description="Helical" evidence="1">
    <location>
        <begin position="157"/>
        <end position="174"/>
    </location>
</feature>
<organism evidence="2 3">
    <name type="scientific">Syntrophotalea acetylenica</name>
    <name type="common">Pelobacter acetylenicus</name>
    <dbReference type="NCBI Taxonomy" id="29542"/>
    <lineage>
        <taxon>Bacteria</taxon>
        <taxon>Pseudomonadati</taxon>
        <taxon>Thermodesulfobacteriota</taxon>
        <taxon>Desulfuromonadia</taxon>
        <taxon>Desulfuromonadales</taxon>
        <taxon>Syntrophotaleaceae</taxon>
        <taxon>Syntrophotalea</taxon>
    </lineage>
</organism>
<proteinExistence type="predicted"/>
<name>A0A1L3GH37_SYNAC</name>
<keyword evidence="1" id="KW-0812">Transmembrane</keyword>
<accession>A0A1L3GH37</accession>
<dbReference type="OrthoDB" id="5387579at2"/>
<feature type="transmembrane region" description="Helical" evidence="1">
    <location>
        <begin position="66"/>
        <end position="85"/>
    </location>
</feature>
<dbReference type="KEGG" id="pace:A6070_03355"/>
<reference evidence="2 3" key="1">
    <citation type="journal article" date="2017" name="Genome Announc.">
        <title>Complete Genome Sequences of Two Acetylene-Fermenting Pelobacter acetylenicus Strains.</title>
        <authorList>
            <person name="Sutton J.M."/>
            <person name="Baesman S.M."/>
            <person name="Fierst J.L."/>
            <person name="Poret-Peterson A.T."/>
            <person name="Oremland R.S."/>
            <person name="Dunlap D.S."/>
            <person name="Akob D.M."/>
        </authorList>
    </citation>
    <scope>NUCLEOTIDE SEQUENCE [LARGE SCALE GENOMIC DNA]</scope>
    <source>
        <strain evidence="2 3">DSM 3247</strain>
    </source>
</reference>
<keyword evidence="1" id="KW-0472">Membrane</keyword>
<evidence type="ECO:0000313" key="2">
    <source>
        <dbReference type="EMBL" id="APG25210.1"/>
    </source>
</evidence>
<dbReference type="RefSeq" id="WP_072287059.1">
    <property type="nucleotide sequence ID" value="NZ_CP015455.1"/>
</dbReference>
<dbReference type="AlphaFoldDB" id="A0A1L3GH37"/>
<dbReference type="Proteomes" id="UP000182264">
    <property type="component" value="Chromosome"/>
</dbReference>
<feature type="transmembrane region" description="Helical" evidence="1">
    <location>
        <begin position="91"/>
        <end position="109"/>
    </location>
</feature>
<gene>
    <name evidence="2" type="ORF">A7E75_09380</name>
</gene>
<feature type="transmembrane region" description="Helical" evidence="1">
    <location>
        <begin position="20"/>
        <end position="37"/>
    </location>
</feature>
<evidence type="ECO:0000256" key="1">
    <source>
        <dbReference type="SAM" id="Phobius"/>
    </source>
</evidence>
<protein>
    <submittedName>
        <fullName evidence="2">Uncharacterized protein</fullName>
    </submittedName>
</protein>
<sequence length="184" mass="19706">MMKQLAARLSNSLHLPLKDALFLGFCAVFAVLVRMLLRLHLHVSGHAMITKIFFLMLGRGSTSCRYGASFTGLLAGTAAMFLGFAKVGPFIIVKYVLAGLVIDLAALLLPGLFGSYLLCALVAAAAASTKFFTVYAINRMIGMDHVVNLQRSLLEAGGAIIFGVAAGLMIPMVVRRLRAYGVVR</sequence>
<keyword evidence="1" id="KW-1133">Transmembrane helix</keyword>
<feature type="transmembrane region" description="Helical" evidence="1">
    <location>
        <begin position="116"/>
        <end position="137"/>
    </location>
</feature>
<keyword evidence="3" id="KW-1185">Reference proteome</keyword>
<dbReference type="STRING" id="29542.A6070_03355"/>
<dbReference type="EMBL" id="CP015518">
    <property type="protein sequence ID" value="APG25210.1"/>
    <property type="molecule type" value="Genomic_DNA"/>
</dbReference>